<dbReference type="PANTHER" id="PTHR21089:SF1">
    <property type="entry name" value="BIFUNCTIONAL 3-DEHYDROQUINATE DEHYDRATASE_SHIKIMATE DEHYDROGENASE, CHLOROPLASTIC"/>
    <property type="match status" value="1"/>
</dbReference>
<evidence type="ECO:0000256" key="8">
    <source>
        <dbReference type="HAMAP-Rule" id="MF_00222"/>
    </source>
</evidence>
<evidence type="ECO:0000259" key="9">
    <source>
        <dbReference type="Pfam" id="PF01488"/>
    </source>
</evidence>
<keyword evidence="5 8" id="KW-0560">Oxidoreductase</keyword>
<evidence type="ECO:0000313" key="12">
    <source>
        <dbReference type="Proteomes" id="UP001224359"/>
    </source>
</evidence>
<dbReference type="NCBIfam" id="TIGR00507">
    <property type="entry name" value="aroE"/>
    <property type="match status" value="1"/>
</dbReference>
<dbReference type="SUPFAM" id="SSF53223">
    <property type="entry name" value="Aminoacid dehydrogenase-like, N-terminal domain"/>
    <property type="match status" value="1"/>
</dbReference>
<feature type="binding site" evidence="8">
    <location>
        <position position="86"/>
    </location>
    <ligand>
        <name>shikimate</name>
        <dbReference type="ChEBI" id="CHEBI:36208"/>
    </ligand>
</feature>
<feature type="binding site" evidence="8">
    <location>
        <position position="220"/>
    </location>
    <ligand>
        <name>shikimate</name>
        <dbReference type="ChEBI" id="CHEBI:36208"/>
    </ligand>
</feature>
<keyword evidence="3 8" id="KW-0028">Amino-acid biosynthesis</keyword>
<gene>
    <name evidence="8" type="primary">aroE</name>
    <name evidence="11" type="ORF">J2S77_000650</name>
</gene>
<dbReference type="EMBL" id="JAUSTQ010000002">
    <property type="protein sequence ID" value="MDQ0158694.1"/>
    <property type="molecule type" value="Genomic_DNA"/>
</dbReference>
<evidence type="ECO:0000256" key="4">
    <source>
        <dbReference type="ARBA" id="ARBA00022857"/>
    </source>
</evidence>
<dbReference type="Proteomes" id="UP001224359">
    <property type="component" value="Unassembled WGS sequence"/>
</dbReference>
<comment type="caution">
    <text evidence="11">The sequence shown here is derived from an EMBL/GenBank/DDBJ whole genome shotgun (WGS) entry which is preliminary data.</text>
</comment>
<evidence type="ECO:0000256" key="7">
    <source>
        <dbReference type="ARBA" id="ARBA00049442"/>
    </source>
</evidence>
<dbReference type="InterPro" id="IPR006151">
    <property type="entry name" value="Shikm_DH/Glu-tRNA_Rdtase"/>
</dbReference>
<keyword evidence="4 8" id="KW-0521">NADP</keyword>
<name>A0ABT9VCK2_9BACI</name>
<feature type="binding site" evidence="8">
    <location>
        <position position="61"/>
    </location>
    <ligand>
        <name>shikimate</name>
        <dbReference type="ChEBI" id="CHEBI:36208"/>
    </ligand>
</feature>
<evidence type="ECO:0000256" key="6">
    <source>
        <dbReference type="ARBA" id="ARBA00023141"/>
    </source>
</evidence>
<evidence type="ECO:0000256" key="5">
    <source>
        <dbReference type="ARBA" id="ARBA00023002"/>
    </source>
</evidence>
<feature type="binding site" evidence="8">
    <location>
        <position position="101"/>
    </location>
    <ligand>
        <name>shikimate</name>
        <dbReference type="ChEBI" id="CHEBI:36208"/>
    </ligand>
</feature>
<feature type="domain" description="Quinate/shikimate 5-dehydrogenase/glutamyl-tRNA reductase" evidence="9">
    <location>
        <begin position="117"/>
        <end position="191"/>
    </location>
</feature>
<comment type="subunit">
    <text evidence="8">Homodimer.</text>
</comment>
<sequence length="260" mass="28854">MYKLGLIGKSVEHSKSPAIHHKLLAENGLAGEYHLFSIDESIISETLEHLITKGYKGFNVTVPYKETIIPFLDALETSAEVMQSVNTVKIVNGRLIGYNTDGLGYIESLKQDYPDWFKNRQEKTVLVLGAGGAAKGITHQLVTHQLGRILIANRTQSKASELASIFPEIETIKWSQVASVLSQVDLVINTTIVGMAPNDHQSIIALKGLESNPIISDIVYQPTWTKLLIEAHEEGCPLLFGESMLYYQAVKAFEIWTMNE</sequence>
<evidence type="ECO:0000256" key="1">
    <source>
        <dbReference type="ARBA" id="ARBA00004871"/>
    </source>
</evidence>
<feature type="binding site" evidence="8">
    <location>
        <begin position="14"/>
        <end position="16"/>
    </location>
    <ligand>
        <name>shikimate</name>
        <dbReference type="ChEBI" id="CHEBI:36208"/>
    </ligand>
</feature>
<evidence type="ECO:0000256" key="2">
    <source>
        <dbReference type="ARBA" id="ARBA00012962"/>
    </source>
</evidence>
<reference evidence="11 12" key="1">
    <citation type="submission" date="2023-07" db="EMBL/GenBank/DDBJ databases">
        <title>Genomic Encyclopedia of Type Strains, Phase IV (KMG-IV): sequencing the most valuable type-strain genomes for metagenomic binning, comparative biology and taxonomic classification.</title>
        <authorList>
            <person name="Goeker M."/>
        </authorList>
    </citation>
    <scope>NUCLEOTIDE SEQUENCE [LARGE SCALE GENOMIC DNA]</scope>
    <source>
        <strain evidence="11 12">DSM 16460</strain>
    </source>
</reference>
<comment type="similarity">
    <text evidence="8">Belongs to the shikimate dehydrogenase family.</text>
</comment>
<feature type="binding site" evidence="8">
    <location>
        <position position="218"/>
    </location>
    <ligand>
        <name>NADP(+)</name>
        <dbReference type="ChEBI" id="CHEBI:58349"/>
    </ligand>
</feature>
<keyword evidence="12" id="KW-1185">Reference proteome</keyword>
<dbReference type="PANTHER" id="PTHR21089">
    <property type="entry name" value="SHIKIMATE DEHYDROGENASE"/>
    <property type="match status" value="1"/>
</dbReference>
<feature type="binding site" evidence="8">
    <location>
        <position position="241"/>
    </location>
    <ligand>
        <name>NADP(+)</name>
        <dbReference type="ChEBI" id="CHEBI:58349"/>
    </ligand>
</feature>
<organism evidence="11 12">
    <name type="scientific">Alkalibacillus salilacus</name>
    <dbReference type="NCBI Taxonomy" id="284582"/>
    <lineage>
        <taxon>Bacteria</taxon>
        <taxon>Bacillati</taxon>
        <taxon>Bacillota</taxon>
        <taxon>Bacilli</taxon>
        <taxon>Bacillales</taxon>
        <taxon>Bacillaceae</taxon>
        <taxon>Alkalibacillus</taxon>
    </lineage>
</organism>
<keyword evidence="6 8" id="KW-0057">Aromatic amino acid biosynthesis</keyword>
<dbReference type="HAMAP" id="MF_00222">
    <property type="entry name" value="Shikimate_DH_AroE"/>
    <property type="match status" value="1"/>
</dbReference>
<comment type="function">
    <text evidence="8">Involved in the biosynthesis of the chorismate, which leads to the biosynthesis of aromatic amino acids. Catalyzes the reversible NADPH linked reduction of 3-dehydroshikimate (DHSA) to yield shikimate (SA).</text>
</comment>
<dbReference type="Gene3D" id="3.40.50.720">
    <property type="entry name" value="NAD(P)-binding Rossmann-like Domain"/>
    <property type="match status" value="1"/>
</dbReference>
<feature type="binding site" evidence="8">
    <location>
        <position position="248"/>
    </location>
    <ligand>
        <name>shikimate</name>
        <dbReference type="ChEBI" id="CHEBI:36208"/>
    </ligand>
</feature>
<dbReference type="RefSeq" id="WP_306974587.1">
    <property type="nucleotide sequence ID" value="NZ_JAUSTQ010000002.1"/>
</dbReference>
<feature type="binding site" evidence="8">
    <location>
        <begin position="153"/>
        <end position="158"/>
    </location>
    <ligand>
        <name>NADP(+)</name>
        <dbReference type="ChEBI" id="CHEBI:58349"/>
    </ligand>
</feature>
<protein>
    <recommendedName>
        <fullName evidence="2 8">Shikimate dehydrogenase (NADP(+))</fullName>
        <shortName evidence="8">SDH</shortName>
        <ecNumber evidence="2 8">1.1.1.25</ecNumber>
    </recommendedName>
</protein>
<dbReference type="SUPFAM" id="SSF51735">
    <property type="entry name" value="NAD(P)-binding Rossmann-fold domains"/>
    <property type="match status" value="1"/>
</dbReference>
<dbReference type="InterPro" id="IPR046346">
    <property type="entry name" value="Aminoacid_DH-like_N_sf"/>
</dbReference>
<feature type="active site" description="Proton acceptor" evidence="8">
    <location>
        <position position="65"/>
    </location>
</feature>
<dbReference type="InterPro" id="IPR036291">
    <property type="entry name" value="NAD(P)-bd_dom_sf"/>
</dbReference>
<feature type="binding site" evidence="8">
    <location>
        <begin position="129"/>
        <end position="133"/>
    </location>
    <ligand>
        <name>NADP(+)</name>
        <dbReference type="ChEBI" id="CHEBI:58349"/>
    </ligand>
</feature>
<evidence type="ECO:0000259" key="10">
    <source>
        <dbReference type="Pfam" id="PF08501"/>
    </source>
</evidence>
<comment type="catalytic activity">
    <reaction evidence="7 8">
        <text>shikimate + NADP(+) = 3-dehydroshikimate + NADPH + H(+)</text>
        <dbReference type="Rhea" id="RHEA:17737"/>
        <dbReference type="ChEBI" id="CHEBI:15378"/>
        <dbReference type="ChEBI" id="CHEBI:16630"/>
        <dbReference type="ChEBI" id="CHEBI:36208"/>
        <dbReference type="ChEBI" id="CHEBI:57783"/>
        <dbReference type="ChEBI" id="CHEBI:58349"/>
        <dbReference type="EC" id="1.1.1.25"/>
    </reaction>
</comment>
<comment type="pathway">
    <text evidence="1 8">Metabolic intermediate biosynthesis; chorismate biosynthesis; chorismate from D-erythrose 4-phosphate and phosphoenolpyruvate: step 4/7.</text>
</comment>
<dbReference type="GO" id="GO:0004764">
    <property type="term" value="F:shikimate 3-dehydrogenase (NADP+) activity"/>
    <property type="evidence" value="ECO:0007669"/>
    <property type="project" value="UniProtKB-EC"/>
</dbReference>
<accession>A0ABT9VCK2</accession>
<dbReference type="EC" id="1.1.1.25" evidence="2 8"/>
<evidence type="ECO:0000313" key="11">
    <source>
        <dbReference type="EMBL" id="MDQ0158694.1"/>
    </source>
</evidence>
<dbReference type="Pfam" id="PF08501">
    <property type="entry name" value="Shikimate_dh_N"/>
    <property type="match status" value="1"/>
</dbReference>
<dbReference type="InterPro" id="IPR011342">
    <property type="entry name" value="Shikimate_DH"/>
</dbReference>
<dbReference type="InterPro" id="IPR013708">
    <property type="entry name" value="Shikimate_DH-bd_N"/>
</dbReference>
<dbReference type="CDD" id="cd01065">
    <property type="entry name" value="NAD_bind_Shikimate_DH"/>
    <property type="match status" value="1"/>
</dbReference>
<dbReference type="Gene3D" id="3.40.50.10860">
    <property type="entry name" value="Leucine Dehydrogenase, chain A, domain 1"/>
    <property type="match status" value="1"/>
</dbReference>
<dbReference type="InterPro" id="IPR022893">
    <property type="entry name" value="Shikimate_DH_fam"/>
</dbReference>
<proteinExistence type="inferred from homology"/>
<comment type="caution">
    <text evidence="8">Lacks conserved residue(s) required for the propagation of feature annotation.</text>
</comment>
<feature type="domain" description="Shikimate dehydrogenase substrate binding N-terminal" evidence="10">
    <location>
        <begin position="6"/>
        <end position="88"/>
    </location>
</feature>
<dbReference type="Pfam" id="PF01488">
    <property type="entry name" value="Shikimate_DH"/>
    <property type="match status" value="1"/>
</dbReference>
<evidence type="ECO:0000256" key="3">
    <source>
        <dbReference type="ARBA" id="ARBA00022605"/>
    </source>
</evidence>